<sequence length="1033" mass="110060">MAGDTKPPPSSATQALEKASGVLKTTHVSVGKARPPIAQLVTIVERLDKDLLLQGIVLCREIDDLCVSLDNIRVGLNLLANIVLIKPFVKPLATVLDNLKLKDTIQKTAKKTRAKLEGIQKHIKNKVEKAATSMLKQVERFSELIRSWNDALSTMKAMFSLADLAVFVLFDKNKTNTTATGTMQSLQTTADGITAQLGELQKSFQPVVTFAEGDLKKFNQGALDTLRFGLGDIATQVRNVKSYLSPIGNFIGTVRSKLGVVGKALEAVSKFFSFVIDPLVAAAVKFIRPLQNLLNSFQAVVNRGLPINALNERLKAMMGQEFDSLTKKLDSLIVKELASFTKGMDGLNAAMKTAREGPGTALVALLVEGAKTTNNTNPVTNPKPTARIASEAVPVLAQMSAPELDENNKPIDPGGDPLDDAEGNSAVVVTGSNVQIVEELQKRLDEFIDSTDHTLEPLAPQDDFFAAVLYPLPNAPAPPIKNTTARFQLFAQQTSAVMAATTAPKLEFADYGEEPVACVIRIDQKRVLDQQVSLLTTTLAALKAPAMIADTEAEPSQTSANVGRSTALANYATKLADLSAEIRKVNSSIARLSAAAWQADKDFASLAPEAKAFGDQVVSMLGSLDGVLGKSSDALSLPIQYLPKQAELVNILTQVGVPANIRNLVPKATSLTQRASTSVAAARKDLTTVSKAATDISTSFKGLHDKASALWSPERFTNAVAGRPPGAIERPPVTNLSTLVGAVQSGLTEAEQRFISVVNVGDLLCKNSKELKLDTAKETDLRARLDSACTALQPILNAATAEAQRIPQRVDALYEVLGKAHAGLKGFSAVTRDVSKLCRAVETQIIAADMLRSLGERISRDMAPFTSLLDGLPSSAATTITASTRQSQAGGSGTIAQQQQPKPQPKPQPPAGGKPLSPTQVAVKSAIAAAGKNLDGTWKSIESFLAGYVIKGFEDVLGNQYMNVKDIQSKLGDLDKAVKGAATDNNLITMFDGKIQDLTRVITSKTSPFVDENALKMITEIQTGIEAVVPKVA</sequence>
<protein>
    <submittedName>
        <fullName evidence="3">Uncharacterized protein</fullName>
    </submittedName>
</protein>
<accession>A0AAJ0B727</accession>
<reference evidence="3" key="1">
    <citation type="submission" date="2023-06" db="EMBL/GenBank/DDBJ databases">
        <title>Genome-scale phylogeny and comparative genomics of the fungal order Sordariales.</title>
        <authorList>
            <consortium name="Lawrence Berkeley National Laboratory"/>
            <person name="Hensen N."/>
            <person name="Bonometti L."/>
            <person name="Westerberg I."/>
            <person name="Brannstrom I.O."/>
            <person name="Guillou S."/>
            <person name="Cros-Aarteil S."/>
            <person name="Calhoun S."/>
            <person name="Haridas S."/>
            <person name="Kuo A."/>
            <person name="Mondo S."/>
            <person name="Pangilinan J."/>
            <person name="Riley R."/>
            <person name="Labutti K."/>
            <person name="Andreopoulos B."/>
            <person name="Lipzen A."/>
            <person name="Chen C."/>
            <person name="Yanf M."/>
            <person name="Daum C."/>
            <person name="Ng V."/>
            <person name="Clum A."/>
            <person name="Steindorff A."/>
            <person name="Ohm R."/>
            <person name="Martin F."/>
            <person name="Silar P."/>
            <person name="Natvig D."/>
            <person name="Lalanne C."/>
            <person name="Gautier V."/>
            <person name="Ament-Velasquez S.L."/>
            <person name="Kruys A."/>
            <person name="Hutchinson M.I."/>
            <person name="Powell A.J."/>
            <person name="Barry K."/>
            <person name="Miller A.N."/>
            <person name="Grigoriev I.V."/>
            <person name="Debuchy R."/>
            <person name="Gladieux P."/>
            <person name="Thoren M.H."/>
            <person name="Johannesson H."/>
        </authorList>
    </citation>
    <scope>NUCLEOTIDE SEQUENCE</scope>
    <source>
        <strain evidence="3">PSN4</strain>
    </source>
</reference>
<feature type="region of interest" description="Disordered" evidence="2">
    <location>
        <begin position="882"/>
        <end position="919"/>
    </location>
</feature>
<dbReference type="EMBL" id="MU839842">
    <property type="protein sequence ID" value="KAK1751387.1"/>
    <property type="molecule type" value="Genomic_DNA"/>
</dbReference>
<evidence type="ECO:0000256" key="2">
    <source>
        <dbReference type="SAM" id="MobiDB-lite"/>
    </source>
</evidence>
<evidence type="ECO:0000256" key="1">
    <source>
        <dbReference type="SAM" id="Coils"/>
    </source>
</evidence>
<keyword evidence="1" id="KW-0175">Coiled coil</keyword>
<name>A0AAJ0B727_9PEZI</name>
<proteinExistence type="predicted"/>
<evidence type="ECO:0000313" key="3">
    <source>
        <dbReference type="EMBL" id="KAK1751387.1"/>
    </source>
</evidence>
<comment type="caution">
    <text evidence="3">The sequence shown here is derived from an EMBL/GenBank/DDBJ whole genome shotgun (WGS) entry which is preliminary data.</text>
</comment>
<dbReference type="AlphaFoldDB" id="A0AAJ0B727"/>
<dbReference type="Proteomes" id="UP001239445">
    <property type="component" value="Unassembled WGS sequence"/>
</dbReference>
<organism evidence="3 4">
    <name type="scientific">Echria macrotheca</name>
    <dbReference type="NCBI Taxonomy" id="438768"/>
    <lineage>
        <taxon>Eukaryota</taxon>
        <taxon>Fungi</taxon>
        <taxon>Dikarya</taxon>
        <taxon>Ascomycota</taxon>
        <taxon>Pezizomycotina</taxon>
        <taxon>Sordariomycetes</taxon>
        <taxon>Sordariomycetidae</taxon>
        <taxon>Sordariales</taxon>
        <taxon>Schizotheciaceae</taxon>
        <taxon>Echria</taxon>
    </lineage>
</organism>
<gene>
    <name evidence="3" type="ORF">QBC47DRAFT_434397</name>
</gene>
<feature type="compositionally biased region" description="Pro residues" evidence="2">
    <location>
        <begin position="902"/>
        <end position="912"/>
    </location>
</feature>
<feature type="coiled-coil region" evidence="1">
    <location>
        <begin position="568"/>
        <end position="595"/>
    </location>
</feature>
<evidence type="ECO:0000313" key="4">
    <source>
        <dbReference type="Proteomes" id="UP001239445"/>
    </source>
</evidence>
<keyword evidence="4" id="KW-1185">Reference proteome</keyword>